<evidence type="ECO:0008006" key="5">
    <source>
        <dbReference type="Google" id="ProtNLM"/>
    </source>
</evidence>
<evidence type="ECO:0000256" key="2">
    <source>
        <dbReference type="SAM" id="SignalP"/>
    </source>
</evidence>
<comment type="caution">
    <text evidence="3">The sequence shown here is derived from an EMBL/GenBank/DDBJ whole genome shotgun (WGS) entry which is preliminary data.</text>
</comment>
<feature type="non-terminal residue" evidence="3">
    <location>
        <position position="135"/>
    </location>
</feature>
<sequence length="135" mass="15340">HPSSVFNFSLYRRLHAFAHILLVFTASLLASLAESAKADSLARTVSVVDNVKISEGSNGREERRESNDNARRQGCSDKAATKDLLQQLLALGTPLEKVQKQFQNIPQMKTFAELSKHPNWKALDKYERMQWQKLK</sequence>
<evidence type="ECO:0000256" key="1">
    <source>
        <dbReference type="SAM" id="MobiDB-lite"/>
    </source>
</evidence>
<organism evidence="3 4">
    <name type="scientific">Phytophthora infestans</name>
    <name type="common">Potato late blight agent</name>
    <name type="synonym">Botrytis infestans</name>
    <dbReference type="NCBI Taxonomy" id="4787"/>
    <lineage>
        <taxon>Eukaryota</taxon>
        <taxon>Sar</taxon>
        <taxon>Stramenopiles</taxon>
        <taxon>Oomycota</taxon>
        <taxon>Peronosporomycetes</taxon>
        <taxon>Peronosporales</taxon>
        <taxon>Peronosporaceae</taxon>
        <taxon>Phytophthora</taxon>
    </lineage>
</organism>
<evidence type="ECO:0000313" key="4">
    <source>
        <dbReference type="Proteomes" id="UP000704712"/>
    </source>
</evidence>
<evidence type="ECO:0000313" key="3">
    <source>
        <dbReference type="EMBL" id="KAF4138240.1"/>
    </source>
</evidence>
<keyword evidence="2" id="KW-0732">Signal</keyword>
<dbReference type="EMBL" id="JAACNO010001708">
    <property type="protein sequence ID" value="KAF4138240.1"/>
    <property type="molecule type" value="Genomic_DNA"/>
</dbReference>
<proteinExistence type="predicted"/>
<accession>A0A8S9UCH2</accession>
<dbReference type="Proteomes" id="UP000704712">
    <property type="component" value="Unassembled WGS sequence"/>
</dbReference>
<feature type="region of interest" description="Disordered" evidence="1">
    <location>
        <begin position="53"/>
        <end position="77"/>
    </location>
</feature>
<name>A0A8S9UCH2_PHYIN</name>
<reference evidence="3" key="1">
    <citation type="submission" date="2020-03" db="EMBL/GenBank/DDBJ databases">
        <title>Hybrid Assembly of Korean Phytophthora infestans isolates.</title>
        <authorList>
            <person name="Prokchorchik M."/>
            <person name="Lee Y."/>
            <person name="Seo J."/>
            <person name="Cho J.-H."/>
            <person name="Park Y.-E."/>
            <person name="Jang D.-C."/>
            <person name="Im J.-S."/>
            <person name="Choi J.-G."/>
            <person name="Park H.-J."/>
            <person name="Lee G.-B."/>
            <person name="Lee Y.-G."/>
            <person name="Hong S.-Y."/>
            <person name="Cho K."/>
            <person name="Sohn K.H."/>
        </authorList>
    </citation>
    <scope>NUCLEOTIDE SEQUENCE</scope>
    <source>
        <strain evidence="3">KR_2_A2</strain>
    </source>
</reference>
<feature type="signal peptide" evidence="2">
    <location>
        <begin position="1"/>
        <end position="38"/>
    </location>
</feature>
<feature type="compositionally biased region" description="Basic and acidic residues" evidence="1">
    <location>
        <begin position="58"/>
        <end position="77"/>
    </location>
</feature>
<dbReference type="AlphaFoldDB" id="A0A8S9UCH2"/>
<gene>
    <name evidence="3" type="ORF">GN958_ATG12573</name>
</gene>
<protein>
    <recommendedName>
        <fullName evidence="5">RxLR effector protein</fullName>
    </recommendedName>
</protein>
<feature type="chain" id="PRO_5035813069" description="RxLR effector protein" evidence="2">
    <location>
        <begin position="39"/>
        <end position="135"/>
    </location>
</feature>